<protein>
    <recommendedName>
        <fullName evidence="3">Suppressor of fused protein (SUFU)</fullName>
    </recommendedName>
</protein>
<dbReference type="EMBL" id="BMGL01000004">
    <property type="protein sequence ID" value="GGE09039.1"/>
    <property type="molecule type" value="Genomic_DNA"/>
</dbReference>
<evidence type="ECO:0000313" key="2">
    <source>
        <dbReference type="Proteomes" id="UP000599688"/>
    </source>
</evidence>
<dbReference type="AlphaFoldDB" id="A0A917E8A4"/>
<reference evidence="1 2" key="1">
    <citation type="journal article" date="2014" name="Int. J. Syst. Evol. Microbiol.">
        <title>Complete genome sequence of Corynebacterium casei LMG S-19264T (=DSM 44701T), isolated from a smear-ripened cheese.</title>
        <authorList>
            <consortium name="US DOE Joint Genome Institute (JGI-PGF)"/>
            <person name="Walter F."/>
            <person name="Albersmeier A."/>
            <person name="Kalinowski J."/>
            <person name="Ruckert C."/>
        </authorList>
    </citation>
    <scope>NUCLEOTIDE SEQUENCE [LARGE SCALE GENOMIC DNA]</scope>
    <source>
        <strain evidence="1 2">CGMCC 1.12925</strain>
    </source>
</reference>
<evidence type="ECO:0008006" key="3">
    <source>
        <dbReference type="Google" id="ProtNLM"/>
    </source>
</evidence>
<name>A0A917E8A4_9FLAO</name>
<proteinExistence type="predicted"/>
<comment type="caution">
    <text evidence="1">The sequence shown here is derived from an EMBL/GenBank/DDBJ whole genome shotgun (WGS) entry which is preliminary data.</text>
</comment>
<dbReference type="Proteomes" id="UP000599688">
    <property type="component" value="Unassembled WGS sequence"/>
</dbReference>
<evidence type="ECO:0000313" key="1">
    <source>
        <dbReference type="EMBL" id="GGE09039.1"/>
    </source>
</evidence>
<organism evidence="1 2">
    <name type="scientific">Psychroflexus salis</name>
    <dbReference type="NCBI Taxonomy" id="1526574"/>
    <lineage>
        <taxon>Bacteria</taxon>
        <taxon>Pseudomonadati</taxon>
        <taxon>Bacteroidota</taxon>
        <taxon>Flavobacteriia</taxon>
        <taxon>Flavobacteriales</taxon>
        <taxon>Flavobacteriaceae</taxon>
        <taxon>Psychroflexus</taxon>
    </lineage>
</organism>
<keyword evidence="2" id="KW-1185">Reference proteome</keyword>
<accession>A0A917E8A4</accession>
<sequence length="202" mass="23935">MEIFRKILDDIKFDEVGGMCTITDVPETPTEDLAFLYILMGIQSHILCEEGLSFPTHMDRFEVHVEPNKENIERNAFSLEGIMEQINYFNYKLMYDKSFLKTQVMFRDDETLPTLVLHFFSFNKVTGTSIVSHESILYPFTFLDYRKGFINDERIKVMELHGINSEFIKYLPNTNLCPIHFNDNGQLLPLEEYEKNRNHWER</sequence>
<gene>
    <name evidence="1" type="ORF">GCM10010831_08260</name>
</gene>
<dbReference type="RefSeq" id="WP_188405540.1">
    <property type="nucleotide sequence ID" value="NZ_BMGL01000004.1"/>
</dbReference>